<evidence type="ECO:0000256" key="1">
    <source>
        <dbReference type="SAM" id="MobiDB-lite"/>
    </source>
</evidence>
<dbReference type="AlphaFoldDB" id="A0A9P5XZP6"/>
<dbReference type="OrthoDB" id="3029761at2759"/>
<proteinExistence type="predicted"/>
<dbReference type="EMBL" id="MU150334">
    <property type="protein sequence ID" value="KAF9458651.1"/>
    <property type="molecule type" value="Genomic_DNA"/>
</dbReference>
<evidence type="ECO:0000313" key="3">
    <source>
        <dbReference type="Proteomes" id="UP000807353"/>
    </source>
</evidence>
<evidence type="ECO:0000313" key="2">
    <source>
        <dbReference type="EMBL" id="KAF9458651.1"/>
    </source>
</evidence>
<name>A0A9P5XZP6_9AGAR</name>
<gene>
    <name evidence="2" type="ORF">BDZ94DRAFT_1301076</name>
</gene>
<sequence length="159" mass="18189">MSHYTPLIHSNSTAAYYPEISYLSSPSEYSYPYTPYASTSVPATFNPDLAFGLFSHPPIHDFCNAPLVAPIPLPYHSPTFLQFELPDLDQDLSHPPYTRRASKRKRVVDEVLDEYRMSKKRGVIGSNYEPHPYRRVTSYPNLRHPSPVSGKRPKLHCHT</sequence>
<feature type="region of interest" description="Disordered" evidence="1">
    <location>
        <begin position="136"/>
        <end position="159"/>
    </location>
</feature>
<keyword evidence="3" id="KW-1185">Reference proteome</keyword>
<dbReference type="Proteomes" id="UP000807353">
    <property type="component" value="Unassembled WGS sequence"/>
</dbReference>
<accession>A0A9P5XZP6</accession>
<protein>
    <submittedName>
        <fullName evidence="2">Uncharacterized protein</fullName>
    </submittedName>
</protein>
<comment type="caution">
    <text evidence="2">The sequence shown here is derived from an EMBL/GenBank/DDBJ whole genome shotgun (WGS) entry which is preliminary data.</text>
</comment>
<reference evidence="2" key="1">
    <citation type="submission" date="2020-11" db="EMBL/GenBank/DDBJ databases">
        <authorList>
            <consortium name="DOE Joint Genome Institute"/>
            <person name="Ahrendt S."/>
            <person name="Riley R."/>
            <person name="Andreopoulos W."/>
            <person name="Labutti K."/>
            <person name="Pangilinan J."/>
            <person name="Ruiz-Duenas F.J."/>
            <person name="Barrasa J.M."/>
            <person name="Sanchez-Garcia M."/>
            <person name="Camarero S."/>
            <person name="Miyauchi S."/>
            <person name="Serrano A."/>
            <person name="Linde D."/>
            <person name="Babiker R."/>
            <person name="Drula E."/>
            <person name="Ayuso-Fernandez I."/>
            <person name="Pacheco R."/>
            <person name="Padilla G."/>
            <person name="Ferreira P."/>
            <person name="Barriuso J."/>
            <person name="Kellner H."/>
            <person name="Castanera R."/>
            <person name="Alfaro M."/>
            <person name="Ramirez L."/>
            <person name="Pisabarro A.G."/>
            <person name="Kuo A."/>
            <person name="Tritt A."/>
            <person name="Lipzen A."/>
            <person name="He G."/>
            <person name="Yan M."/>
            <person name="Ng V."/>
            <person name="Cullen D."/>
            <person name="Martin F."/>
            <person name="Rosso M.-N."/>
            <person name="Henrissat B."/>
            <person name="Hibbett D."/>
            <person name="Martinez A.T."/>
            <person name="Grigoriev I.V."/>
        </authorList>
    </citation>
    <scope>NUCLEOTIDE SEQUENCE</scope>
    <source>
        <strain evidence="2">CBS 247.69</strain>
    </source>
</reference>
<organism evidence="2 3">
    <name type="scientific">Collybia nuda</name>
    <dbReference type="NCBI Taxonomy" id="64659"/>
    <lineage>
        <taxon>Eukaryota</taxon>
        <taxon>Fungi</taxon>
        <taxon>Dikarya</taxon>
        <taxon>Basidiomycota</taxon>
        <taxon>Agaricomycotina</taxon>
        <taxon>Agaricomycetes</taxon>
        <taxon>Agaricomycetidae</taxon>
        <taxon>Agaricales</taxon>
        <taxon>Tricholomatineae</taxon>
        <taxon>Clitocybaceae</taxon>
        <taxon>Collybia</taxon>
    </lineage>
</organism>